<feature type="compositionally biased region" description="Basic and acidic residues" evidence="1">
    <location>
        <begin position="93"/>
        <end position="104"/>
    </location>
</feature>
<reference evidence="3 4" key="1">
    <citation type="journal article" date="2019" name="Int. J. Syst. Evol. Microbiol.">
        <title>The Global Catalogue of Microorganisms (GCM) 10K type strain sequencing project: providing services to taxonomists for standard genome sequencing and annotation.</title>
        <authorList>
            <consortium name="The Broad Institute Genomics Platform"/>
            <consortium name="The Broad Institute Genome Sequencing Center for Infectious Disease"/>
            <person name="Wu L."/>
            <person name="Ma J."/>
        </authorList>
    </citation>
    <scope>NUCLEOTIDE SEQUENCE [LARGE SCALE GENOMIC DNA]</scope>
    <source>
        <strain evidence="3 4">JCM 15628</strain>
    </source>
</reference>
<feature type="transmembrane region" description="Helical" evidence="2">
    <location>
        <begin position="63"/>
        <end position="90"/>
    </location>
</feature>
<evidence type="ECO:0000256" key="1">
    <source>
        <dbReference type="SAM" id="MobiDB-lite"/>
    </source>
</evidence>
<dbReference type="EMBL" id="BAAAPU010000004">
    <property type="protein sequence ID" value="GAA1974194.1"/>
    <property type="molecule type" value="Genomic_DNA"/>
</dbReference>
<protein>
    <submittedName>
        <fullName evidence="3">Uncharacterized protein</fullName>
    </submittedName>
</protein>
<evidence type="ECO:0000313" key="3">
    <source>
        <dbReference type="EMBL" id="GAA1974194.1"/>
    </source>
</evidence>
<keyword evidence="2" id="KW-0812">Transmembrane</keyword>
<organism evidence="3 4">
    <name type="scientific">Terrabacter lapilli</name>
    <dbReference type="NCBI Taxonomy" id="436231"/>
    <lineage>
        <taxon>Bacteria</taxon>
        <taxon>Bacillati</taxon>
        <taxon>Actinomycetota</taxon>
        <taxon>Actinomycetes</taxon>
        <taxon>Micrococcales</taxon>
        <taxon>Intrasporangiaceae</taxon>
        <taxon>Terrabacter</taxon>
    </lineage>
</organism>
<comment type="caution">
    <text evidence="3">The sequence shown here is derived from an EMBL/GenBank/DDBJ whole genome shotgun (WGS) entry which is preliminary data.</text>
</comment>
<dbReference type="Proteomes" id="UP001500013">
    <property type="component" value="Unassembled WGS sequence"/>
</dbReference>
<feature type="region of interest" description="Disordered" evidence="1">
    <location>
        <begin position="91"/>
        <end position="130"/>
    </location>
</feature>
<evidence type="ECO:0000313" key="4">
    <source>
        <dbReference type="Proteomes" id="UP001500013"/>
    </source>
</evidence>
<feature type="transmembrane region" description="Helical" evidence="2">
    <location>
        <begin position="138"/>
        <end position="162"/>
    </location>
</feature>
<keyword evidence="4" id="KW-1185">Reference proteome</keyword>
<feature type="transmembrane region" description="Helical" evidence="2">
    <location>
        <begin position="31"/>
        <end position="51"/>
    </location>
</feature>
<sequence length="210" mass="22424">MLGARARRKAAWLAHLPRSFGEGHVTGVTSWLFYVTGAIVTAMVASSFGGYARAVLAHDNATWARVFAVALVVAMTALNVVGSTAHAAAASRDVPRPGRRDRGLRGRLARGARDPDGRSGRRRRPTPLAGAAKPTPGLLVYVLMLVVLVTALLSTVVTFVVFCTTTLVDAPASSLALVVILALALLMDLGWKRRREHDRRGQSAEHRLSA</sequence>
<keyword evidence="2" id="KW-0472">Membrane</keyword>
<gene>
    <name evidence="3" type="ORF">GCM10009817_12970</name>
</gene>
<feature type="transmembrane region" description="Helical" evidence="2">
    <location>
        <begin position="174"/>
        <end position="191"/>
    </location>
</feature>
<evidence type="ECO:0000256" key="2">
    <source>
        <dbReference type="SAM" id="Phobius"/>
    </source>
</evidence>
<accession>A0ABN2RT82</accession>
<name>A0ABN2RT82_9MICO</name>
<dbReference type="Gene3D" id="1.20.1740.10">
    <property type="entry name" value="Amino acid/polyamine transporter I"/>
    <property type="match status" value="1"/>
</dbReference>
<proteinExistence type="predicted"/>
<keyword evidence="2" id="KW-1133">Transmembrane helix</keyword>